<gene>
    <name evidence="19" type="ORF">OLEA9_A026236</name>
</gene>
<evidence type="ECO:0000256" key="16">
    <source>
        <dbReference type="SAM" id="Phobius"/>
    </source>
</evidence>
<keyword evidence="8 19" id="KW-0418">Kinase</keyword>
<protein>
    <recommendedName>
        <fullName evidence="2">non-specific serine/threonine protein kinase</fullName>
        <ecNumber evidence="2">2.7.11.1</ecNumber>
    </recommendedName>
</protein>
<evidence type="ECO:0000256" key="2">
    <source>
        <dbReference type="ARBA" id="ARBA00012513"/>
    </source>
</evidence>
<keyword evidence="12" id="KW-0325">Glycoprotein</keyword>
<keyword evidence="6 17" id="KW-0732">Signal</keyword>
<dbReference type="Gene3D" id="3.30.200.20">
    <property type="entry name" value="Phosphorylase Kinase, domain 1"/>
    <property type="match status" value="1"/>
</dbReference>
<dbReference type="FunFam" id="1.10.510.10:FF:001023">
    <property type="entry name" value="Os07g0541700 protein"/>
    <property type="match status" value="1"/>
</dbReference>
<dbReference type="PROSITE" id="PS50011">
    <property type="entry name" value="PROTEIN_KINASE_DOM"/>
    <property type="match status" value="1"/>
</dbReference>
<evidence type="ECO:0000256" key="14">
    <source>
        <dbReference type="ARBA" id="ARBA00048679"/>
    </source>
</evidence>
<dbReference type="PROSITE" id="PS00107">
    <property type="entry name" value="PROTEIN_KINASE_ATP"/>
    <property type="match status" value="1"/>
</dbReference>
<dbReference type="GO" id="GO:0030247">
    <property type="term" value="F:polysaccharide binding"/>
    <property type="evidence" value="ECO:0007669"/>
    <property type="project" value="InterPro"/>
</dbReference>
<evidence type="ECO:0000256" key="3">
    <source>
        <dbReference type="ARBA" id="ARBA00022527"/>
    </source>
</evidence>
<evidence type="ECO:0000256" key="6">
    <source>
        <dbReference type="ARBA" id="ARBA00022729"/>
    </source>
</evidence>
<keyword evidence="7 15" id="KW-0547">Nucleotide-binding</keyword>
<evidence type="ECO:0000256" key="9">
    <source>
        <dbReference type="ARBA" id="ARBA00022840"/>
    </source>
</evidence>
<evidence type="ECO:0000256" key="4">
    <source>
        <dbReference type="ARBA" id="ARBA00022679"/>
    </source>
</evidence>
<dbReference type="PANTHER" id="PTHR27009">
    <property type="entry name" value="RUST RESISTANCE KINASE LR10-RELATED"/>
    <property type="match status" value="1"/>
</dbReference>
<accession>A0A8S0TVM1</accession>
<sequence>MFRETFLLECLSVLILLQLLQTSGTNYNPQCNPSACGSIPNISYPFRLKGDPESCGDSSYELVCENNTTSLYLNSQKYHVQAIDYQNFTIHLVDAALENDTCSFPQYSMFRYNLSENYPYSFYTCNSSKSSHLHKISWPITLMSCPYPINSAFFLETVHCGNRVFDSNASHRRHTYVKVGNLNASDVREMCSIDLIVMTSWPFKDVNNLSLSDSSLLYGFELSWFTVKISYCKESQYCRICYDTGSARFCPDYSIGERILNIIYVINFALRILIGFPFMFGLLIYKLRRRHLSIFNAIEDFLQSHNNLMPIRYSYSDIKKMTKGFREKLGEGGYSSVYKGKLRSGKDVAVKILGKNKSNGQDFINEVTTTGRIHHVNIVRLVGGTHSLTWEKKHAIALGVARGIEYLHRRCDMRILHFDIKPHNILLDDNFTPKISDFGLAKSYPTGNSIATITAARGTIGYVAPELINRGIGAISYKADVYSFGMLLMQMVGLKRDLIGNTELSSQYFPDWIYDHFNMGKDLEIGDAEESSCEERNIIRNMT</sequence>
<evidence type="ECO:0000256" key="15">
    <source>
        <dbReference type="PROSITE-ProRule" id="PRU10141"/>
    </source>
</evidence>
<dbReference type="GO" id="GO:0016020">
    <property type="term" value="C:membrane"/>
    <property type="evidence" value="ECO:0007669"/>
    <property type="project" value="UniProtKB-SubCell"/>
</dbReference>
<dbReference type="Gene3D" id="1.10.510.10">
    <property type="entry name" value="Transferase(Phosphotransferase) domain 1"/>
    <property type="match status" value="1"/>
</dbReference>
<comment type="catalytic activity">
    <reaction evidence="14">
        <text>L-seryl-[protein] + ATP = O-phospho-L-seryl-[protein] + ADP + H(+)</text>
        <dbReference type="Rhea" id="RHEA:17989"/>
        <dbReference type="Rhea" id="RHEA-COMP:9863"/>
        <dbReference type="Rhea" id="RHEA-COMP:11604"/>
        <dbReference type="ChEBI" id="CHEBI:15378"/>
        <dbReference type="ChEBI" id="CHEBI:29999"/>
        <dbReference type="ChEBI" id="CHEBI:30616"/>
        <dbReference type="ChEBI" id="CHEBI:83421"/>
        <dbReference type="ChEBI" id="CHEBI:456216"/>
        <dbReference type="EC" id="2.7.11.1"/>
    </reaction>
</comment>
<evidence type="ECO:0000259" key="18">
    <source>
        <dbReference type="PROSITE" id="PS50011"/>
    </source>
</evidence>
<evidence type="ECO:0000256" key="10">
    <source>
        <dbReference type="ARBA" id="ARBA00022989"/>
    </source>
</evidence>
<name>A0A8S0TVM1_OLEEU</name>
<dbReference type="Proteomes" id="UP000594638">
    <property type="component" value="Unassembled WGS sequence"/>
</dbReference>
<keyword evidence="3" id="KW-0723">Serine/threonine-protein kinase</keyword>
<evidence type="ECO:0000313" key="20">
    <source>
        <dbReference type="Proteomes" id="UP000594638"/>
    </source>
</evidence>
<feature type="domain" description="Protein kinase" evidence="18">
    <location>
        <begin position="323"/>
        <end position="543"/>
    </location>
</feature>
<dbReference type="GO" id="GO:0005524">
    <property type="term" value="F:ATP binding"/>
    <property type="evidence" value="ECO:0007669"/>
    <property type="project" value="UniProtKB-UniRule"/>
</dbReference>
<evidence type="ECO:0000256" key="12">
    <source>
        <dbReference type="ARBA" id="ARBA00023180"/>
    </source>
</evidence>
<dbReference type="Gramene" id="OE9A026236T1">
    <property type="protein sequence ID" value="OE9A026236C1"/>
    <property type="gene ID" value="OE9A026236"/>
</dbReference>
<dbReference type="EMBL" id="CACTIH010007289">
    <property type="protein sequence ID" value="CAA3008023.1"/>
    <property type="molecule type" value="Genomic_DNA"/>
</dbReference>
<dbReference type="PROSITE" id="PS00108">
    <property type="entry name" value="PROTEIN_KINASE_ST"/>
    <property type="match status" value="1"/>
</dbReference>
<dbReference type="GO" id="GO:0004674">
    <property type="term" value="F:protein serine/threonine kinase activity"/>
    <property type="evidence" value="ECO:0007669"/>
    <property type="project" value="UniProtKB-KW"/>
</dbReference>
<keyword evidence="5 16" id="KW-0812">Transmembrane</keyword>
<dbReference type="InterPro" id="IPR011009">
    <property type="entry name" value="Kinase-like_dom_sf"/>
</dbReference>
<dbReference type="Pfam" id="PF00069">
    <property type="entry name" value="Pkinase"/>
    <property type="match status" value="1"/>
</dbReference>
<reference evidence="19 20" key="1">
    <citation type="submission" date="2019-12" db="EMBL/GenBank/DDBJ databases">
        <authorList>
            <person name="Alioto T."/>
            <person name="Alioto T."/>
            <person name="Gomez Garrido J."/>
        </authorList>
    </citation>
    <scope>NUCLEOTIDE SEQUENCE [LARGE SCALE GENOMIC DNA]</scope>
</reference>
<feature type="transmembrane region" description="Helical" evidence="16">
    <location>
        <begin position="262"/>
        <end position="285"/>
    </location>
</feature>
<dbReference type="InterPro" id="IPR025287">
    <property type="entry name" value="WAK_GUB"/>
</dbReference>
<evidence type="ECO:0000256" key="5">
    <source>
        <dbReference type="ARBA" id="ARBA00022692"/>
    </source>
</evidence>
<comment type="caution">
    <text evidence="19">The sequence shown here is derived from an EMBL/GenBank/DDBJ whole genome shotgun (WGS) entry which is preliminary data.</text>
</comment>
<dbReference type="SUPFAM" id="SSF56112">
    <property type="entry name" value="Protein kinase-like (PK-like)"/>
    <property type="match status" value="1"/>
</dbReference>
<evidence type="ECO:0000256" key="7">
    <source>
        <dbReference type="ARBA" id="ARBA00022741"/>
    </source>
</evidence>
<keyword evidence="20" id="KW-1185">Reference proteome</keyword>
<feature type="signal peptide" evidence="17">
    <location>
        <begin position="1"/>
        <end position="25"/>
    </location>
</feature>
<keyword evidence="4" id="KW-0808">Transferase</keyword>
<dbReference type="InterPro" id="IPR017441">
    <property type="entry name" value="Protein_kinase_ATP_BS"/>
</dbReference>
<keyword evidence="9 15" id="KW-0067">ATP-binding</keyword>
<evidence type="ECO:0000256" key="17">
    <source>
        <dbReference type="SAM" id="SignalP"/>
    </source>
</evidence>
<dbReference type="OrthoDB" id="1146903at2759"/>
<feature type="binding site" evidence="15">
    <location>
        <position position="351"/>
    </location>
    <ligand>
        <name>ATP</name>
        <dbReference type="ChEBI" id="CHEBI:30616"/>
    </ligand>
</feature>
<dbReference type="InterPro" id="IPR008271">
    <property type="entry name" value="Ser/Thr_kinase_AS"/>
</dbReference>
<proteinExistence type="predicted"/>
<keyword evidence="11 16" id="KW-0472">Membrane</keyword>
<dbReference type="InterPro" id="IPR045874">
    <property type="entry name" value="LRK10/LRL21-25-like"/>
</dbReference>
<organism evidence="19 20">
    <name type="scientific">Olea europaea subsp. europaea</name>
    <dbReference type="NCBI Taxonomy" id="158383"/>
    <lineage>
        <taxon>Eukaryota</taxon>
        <taxon>Viridiplantae</taxon>
        <taxon>Streptophyta</taxon>
        <taxon>Embryophyta</taxon>
        <taxon>Tracheophyta</taxon>
        <taxon>Spermatophyta</taxon>
        <taxon>Magnoliopsida</taxon>
        <taxon>eudicotyledons</taxon>
        <taxon>Gunneridae</taxon>
        <taxon>Pentapetalae</taxon>
        <taxon>asterids</taxon>
        <taxon>lamiids</taxon>
        <taxon>Lamiales</taxon>
        <taxon>Oleaceae</taxon>
        <taxon>Oleeae</taxon>
        <taxon>Olea</taxon>
    </lineage>
</organism>
<comment type="subcellular location">
    <subcellularLocation>
        <location evidence="1">Membrane</location>
        <topology evidence="1">Single-pass type I membrane protein</topology>
    </subcellularLocation>
</comment>
<dbReference type="EC" id="2.7.11.1" evidence="2"/>
<evidence type="ECO:0000256" key="8">
    <source>
        <dbReference type="ARBA" id="ARBA00022777"/>
    </source>
</evidence>
<evidence type="ECO:0000256" key="1">
    <source>
        <dbReference type="ARBA" id="ARBA00004479"/>
    </source>
</evidence>
<evidence type="ECO:0000256" key="13">
    <source>
        <dbReference type="ARBA" id="ARBA00047899"/>
    </source>
</evidence>
<dbReference type="Pfam" id="PF13947">
    <property type="entry name" value="GUB_WAK_bind"/>
    <property type="match status" value="1"/>
</dbReference>
<feature type="chain" id="PRO_5035835907" description="non-specific serine/threonine protein kinase" evidence="17">
    <location>
        <begin position="26"/>
        <end position="543"/>
    </location>
</feature>
<comment type="catalytic activity">
    <reaction evidence="13">
        <text>L-threonyl-[protein] + ATP = O-phospho-L-threonyl-[protein] + ADP + H(+)</text>
        <dbReference type="Rhea" id="RHEA:46608"/>
        <dbReference type="Rhea" id="RHEA-COMP:11060"/>
        <dbReference type="Rhea" id="RHEA-COMP:11605"/>
        <dbReference type="ChEBI" id="CHEBI:15378"/>
        <dbReference type="ChEBI" id="CHEBI:30013"/>
        <dbReference type="ChEBI" id="CHEBI:30616"/>
        <dbReference type="ChEBI" id="CHEBI:61977"/>
        <dbReference type="ChEBI" id="CHEBI:456216"/>
        <dbReference type="EC" id="2.7.11.1"/>
    </reaction>
</comment>
<dbReference type="Pfam" id="PF07714">
    <property type="entry name" value="PK_Tyr_Ser-Thr"/>
    <property type="match status" value="1"/>
</dbReference>
<dbReference type="InterPro" id="IPR001245">
    <property type="entry name" value="Ser-Thr/Tyr_kinase_cat_dom"/>
</dbReference>
<dbReference type="SMART" id="SM00220">
    <property type="entry name" value="S_TKc"/>
    <property type="match status" value="1"/>
</dbReference>
<keyword evidence="10 16" id="KW-1133">Transmembrane helix</keyword>
<dbReference type="InterPro" id="IPR000719">
    <property type="entry name" value="Prot_kinase_dom"/>
</dbReference>
<dbReference type="AlphaFoldDB" id="A0A8S0TVM1"/>
<evidence type="ECO:0000313" key="19">
    <source>
        <dbReference type="EMBL" id="CAA3008023.1"/>
    </source>
</evidence>
<evidence type="ECO:0000256" key="11">
    <source>
        <dbReference type="ARBA" id="ARBA00023136"/>
    </source>
</evidence>